<sequence>MKVFYSWQSDTEAKFNRHFQLDCLKAAVKKINRELELDEPIREDHDTKGVTGSPDIASTILNKIESCEVFLADITFVCHSESGRALSNPNVLIELGYAMHALGSGRIINIMNTAFGEPEGKIPFDLAHKRWPITYNLSPENISEKSQVKRELVSVLVHAIKPFAKQRKVAKPVFENSAAKIRHSEDLRKQLSGYIQRINNEGLRRKAIIRDIDRVESYPEVVESEDISPWFSVELAQLYHRGVQVFLRAGTVMLCDDGTYRFRDNSKGEKGDERVFLIGDIPFTNIVSINFDGDEYDYFPHVFCHFSESNGEPYERLIVCKEIEMGNGHKYYSEIETLENMQKNSEKYGVKDFA</sequence>
<reference evidence="1" key="1">
    <citation type="submission" date="2019-09" db="EMBL/GenBank/DDBJ databases">
        <authorList>
            <person name="Hjerde E."/>
        </authorList>
    </citation>
    <scope>NUCLEOTIDE SEQUENCE</scope>
    <source>
        <strain evidence="1">06/09/160</strain>
    </source>
</reference>
<gene>
    <name evidence="1" type="ORF">AW0309160_01008</name>
</gene>
<organism evidence="1">
    <name type="scientific">Aliivibrio wodanis</name>
    <dbReference type="NCBI Taxonomy" id="80852"/>
    <lineage>
        <taxon>Bacteria</taxon>
        <taxon>Pseudomonadati</taxon>
        <taxon>Pseudomonadota</taxon>
        <taxon>Gammaproteobacteria</taxon>
        <taxon>Vibrionales</taxon>
        <taxon>Vibrionaceae</taxon>
        <taxon>Aliivibrio</taxon>
    </lineage>
</organism>
<protein>
    <recommendedName>
        <fullName evidence="2">CD-NTase-associated protein 12/Pycsar effector protein TIR domain-containing protein</fullName>
    </recommendedName>
</protein>
<dbReference type="AlphaFoldDB" id="A0A5Q4Z459"/>
<name>A0A5Q4Z459_9GAMM</name>
<proteinExistence type="predicted"/>
<dbReference type="EMBL" id="LR721750">
    <property type="protein sequence ID" value="VVV03625.1"/>
    <property type="molecule type" value="Genomic_DNA"/>
</dbReference>
<evidence type="ECO:0008006" key="2">
    <source>
        <dbReference type="Google" id="ProtNLM"/>
    </source>
</evidence>
<accession>A0A5Q4Z459</accession>
<evidence type="ECO:0000313" key="1">
    <source>
        <dbReference type="EMBL" id="VVV03625.1"/>
    </source>
</evidence>